<dbReference type="GO" id="GO:0046872">
    <property type="term" value="F:metal ion binding"/>
    <property type="evidence" value="ECO:0007669"/>
    <property type="project" value="UniProtKB-KW"/>
</dbReference>
<dbReference type="GO" id="GO:0005737">
    <property type="term" value="C:cytoplasm"/>
    <property type="evidence" value="ECO:0007669"/>
    <property type="project" value="TreeGrafter"/>
</dbReference>
<comment type="similarity">
    <text evidence="1">Belongs to the GTP cyclohydrolase I type 2/NIF3 family.</text>
</comment>
<keyword evidence="5" id="KW-1185">Reference proteome</keyword>
<reference evidence="4" key="1">
    <citation type="submission" date="2020-01" db="EMBL/GenBank/DDBJ databases">
        <authorList>
            <consortium name="DOE Joint Genome Institute"/>
            <person name="Haridas S."/>
            <person name="Albert R."/>
            <person name="Binder M."/>
            <person name="Bloem J."/>
            <person name="Labutti K."/>
            <person name="Salamov A."/>
            <person name="Andreopoulos B."/>
            <person name="Baker S.E."/>
            <person name="Barry K."/>
            <person name="Bills G."/>
            <person name="Bluhm B.H."/>
            <person name="Cannon C."/>
            <person name="Castanera R."/>
            <person name="Culley D.E."/>
            <person name="Daum C."/>
            <person name="Ezra D."/>
            <person name="Gonzalez J.B."/>
            <person name="Henrissat B."/>
            <person name="Kuo A."/>
            <person name="Liang C."/>
            <person name="Lipzen A."/>
            <person name="Lutzoni F."/>
            <person name="Magnuson J."/>
            <person name="Mondo S."/>
            <person name="Nolan M."/>
            <person name="Ohm R."/>
            <person name="Pangilinan J."/>
            <person name="Park H.-J."/>
            <person name="Ramirez L."/>
            <person name="Alfaro M."/>
            <person name="Sun H."/>
            <person name="Tritt A."/>
            <person name="Yoshinaga Y."/>
            <person name="Zwiers L.-H."/>
            <person name="Turgeon B.G."/>
            <person name="Goodwin S.B."/>
            <person name="Spatafora J.W."/>
            <person name="Crous P.W."/>
            <person name="Grigoriev I.V."/>
        </authorList>
    </citation>
    <scope>NUCLEOTIDE SEQUENCE</scope>
    <source>
        <strain evidence="4">P77</strain>
    </source>
</reference>
<dbReference type="InterPro" id="IPR002678">
    <property type="entry name" value="DUF34/NIF3"/>
</dbReference>
<name>A0A6A5K6I5_9PLEO</name>
<gene>
    <name evidence="4" type="ORF">BDW02DRAFT_573047</name>
</gene>
<dbReference type="Gene3D" id="3.40.1390.30">
    <property type="entry name" value="NIF3 (NGG1p interacting factor 3)-like"/>
    <property type="match status" value="1"/>
</dbReference>
<keyword evidence="2 3" id="KW-0479">Metal-binding</keyword>
<organism evidence="4 5">
    <name type="scientific">Decorospora gaudefroyi</name>
    <dbReference type="NCBI Taxonomy" id="184978"/>
    <lineage>
        <taxon>Eukaryota</taxon>
        <taxon>Fungi</taxon>
        <taxon>Dikarya</taxon>
        <taxon>Ascomycota</taxon>
        <taxon>Pezizomycotina</taxon>
        <taxon>Dothideomycetes</taxon>
        <taxon>Pleosporomycetidae</taxon>
        <taxon>Pleosporales</taxon>
        <taxon>Pleosporineae</taxon>
        <taxon>Pleosporaceae</taxon>
        <taxon>Decorospora</taxon>
    </lineage>
</organism>
<feature type="binding site" evidence="3">
    <location>
        <position position="127"/>
    </location>
    <ligand>
        <name>a divalent metal cation</name>
        <dbReference type="ChEBI" id="CHEBI:60240"/>
        <label>1</label>
    </ligand>
</feature>
<dbReference type="EMBL" id="ML975397">
    <property type="protein sequence ID" value="KAF1830407.1"/>
    <property type="molecule type" value="Genomic_DNA"/>
</dbReference>
<dbReference type="Pfam" id="PF01784">
    <property type="entry name" value="DUF34_NIF3"/>
    <property type="match status" value="1"/>
</dbReference>
<protein>
    <recommendedName>
        <fullName evidence="6">Ngg1p interacting factor 3 nif3 protein</fullName>
    </recommendedName>
</protein>
<evidence type="ECO:0000256" key="2">
    <source>
        <dbReference type="ARBA" id="ARBA00022723"/>
    </source>
</evidence>
<dbReference type="Proteomes" id="UP000800040">
    <property type="component" value="Unassembled WGS sequence"/>
</dbReference>
<evidence type="ECO:0008006" key="6">
    <source>
        <dbReference type="Google" id="ProtNLM"/>
    </source>
</evidence>
<accession>A0A6A5K6I5</accession>
<evidence type="ECO:0000313" key="5">
    <source>
        <dbReference type="Proteomes" id="UP000800040"/>
    </source>
</evidence>
<dbReference type="PANTHER" id="PTHR13799:SF14">
    <property type="entry name" value="GTP CYCLOHYDROLASE 1 TYPE 2 HOMOLOG"/>
    <property type="match status" value="1"/>
</dbReference>
<dbReference type="AlphaFoldDB" id="A0A6A5K6I5"/>
<sequence>MNKLLNFLFSMSRPKKPSHAAVTCFVDSLLPLKENDVQRLYHVPRHPRYDPDSAVVDQIVLSVTPTPGVYSLIGYPLDESAAGSTAPFPRIHARPPRTLCFLHRPFTLDRRSVRTGTLVFASHTAFDEVLTVGWNTALAERLGMDVRDSLCVQGYKGDVGRKIGIVSQVSVTVGTLLDRIQGEFGTSELALGGRSDEIRVVAIMNAFNESEVHRVLDMTRQQGWVAPDEDGRHLLYLTGQPRISGLEAAKTLGMSVACVGHRQAEEWGIQYLATRLRSAFPDAHVEEVYEEEIPVMRAKKEVVVQDT</sequence>
<dbReference type="PANTHER" id="PTHR13799">
    <property type="entry name" value="NGG1 INTERACTING FACTOR 3"/>
    <property type="match status" value="1"/>
</dbReference>
<dbReference type="OrthoDB" id="2592744at2759"/>
<feature type="binding site" evidence="3">
    <location>
        <position position="261"/>
    </location>
    <ligand>
        <name>a divalent metal cation</name>
        <dbReference type="ChEBI" id="CHEBI:60240"/>
        <label>1</label>
    </ligand>
</feature>
<proteinExistence type="inferred from homology"/>
<evidence type="ECO:0000313" key="4">
    <source>
        <dbReference type="EMBL" id="KAF1830407.1"/>
    </source>
</evidence>
<dbReference type="SUPFAM" id="SSF102705">
    <property type="entry name" value="NIF3 (NGG1p interacting factor 3)-like"/>
    <property type="match status" value="1"/>
</dbReference>
<dbReference type="InterPro" id="IPR036069">
    <property type="entry name" value="DUF34/NIF3_sf"/>
</dbReference>
<feature type="binding site" evidence="3">
    <location>
        <position position="265"/>
    </location>
    <ligand>
        <name>a divalent metal cation</name>
        <dbReference type="ChEBI" id="CHEBI:60240"/>
        <label>1</label>
    </ligand>
</feature>
<evidence type="ECO:0000256" key="3">
    <source>
        <dbReference type="PIRSR" id="PIRSR602678-1"/>
    </source>
</evidence>
<evidence type="ECO:0000256" key="1">
    <source>
        <dbReference type="ARBA" id="ARBA00006964"/>
    </source>
</evidence>